<comment type="caution">
    <text evidence="2">The sequence shown here is derived from an EMBL/GenBank/DDBJ whole genome shotgun (WGS) entry which is preliminary data.</text>
</comment>
<dbReference type="STRING" id="766136.BHF68_09050"/>
<dbReference type="EMBL" id="MIJE01000032">
    <property type="protein sequence ID" value="OEF96298.1"/>
    <property type="molecule type" value="Genomic_DNA"/>
</dbReference>
<reference evidence="2 3" key="1">
    <citation type="submission" date="2016-09" db="EMBL/GenBank/DDBJ databases">
        <title>Draft genome sequence for the type strain of Desulfuribacillus alkaliarsenatis AHT28, an obligately anaerobic, sulfidogenic bacterium isolated from Russian soda lake sediments.</title>
        <authorList>
            <person name="Abin C.A."/>
            <person name="Hollibaugh J.T."/>
        </authorList>
    </citation>
    <scope>NUCLEOTIDE SEQUENCE [LARGE SCALE GENOMIC DNA]</scope>
    <source>
        <strain evidence="2 3">AHT28</strain>
    </source>
</reference>
<dbReference type="AlphaFoldDB" id="A0A1E5G1H7"/>
<accession>A0A1E5G1H7</accession>
<name>A0A1E5G1H7_9FIRM</name>
<organism evidence="2 3">
    <name type="scientific">Desulfuribacillus alkaliarsenatis</name>
    <dbReference type="NCBI Taxonomy" id="766136"/>
    <lineage>
        <taxon>Bacteria</taxon>
        <taxon>Bacillati</taxon>
        <taxon>Bacillota</taxon>
        <taxon>Desulfuribacillia</taxon>
        <taxon>Desulfuribacillales</taxon>
        <taxon>Desulfuribacillaceae</taxon>
        <taxon>Desulfuribacillus</taxon>
    </lineage>
</organism>
<evidence type="ECO:0000313" key="2">
    <source>
        <dbReference type="EMBL" id="OEF96298.1"/>
    </source>
</evidence>
<dbReference type="InterPro" id="IPR023875">
    <property type="entry name" value="DNA_repair_put"/>
</dbReference>
<dbReference type="Proteomes" id="UP000094296">
    <property type="component" value="Unassembled WGS sequence"/>
</dbReference>
<protein>
    <recommendedName>
        <fullName evidence="1">DUF4130 domain-containing protein</fullName>
    </recommendedName>
</protein>
<gene>
    <name evidence="2" type="ORF">BHF68_09050</name>
</gene>
<evidence type="ECO:0000259" key="1">
    <source>
        <dbReference type="Pfam" id="PF13566"/>
    </source>
</evidence>
<dbReference type="InterPro" id="IPR025404">
    <property type="entry name" value="DUF4130"/>
</dbReference>
<sequence length="248" mass="29269">MAVYVFDGSFDGLLTVIYHAFKEQSEPTAIYTKADFNGDLFSQVIEVNTDSEKASKVFNGIINKNSREILQRIYYLFLSEVEGSYLVIYRYLKKLGKLGKEYDQNLQDETIRLAHKISQTVSRERHRMLGLARFQCLGEDIYYAKIEPEHDIVELLAPHFAKRLSNQVWCIHDLKREKAVMYNNGEWVTTTFSKDMQIKGHTSSEQLYEQLWQKHFKHIAIKNKINPKLQMQKMPKKYWQHLTEKTTF</sequence>
<dbReference type="Pfam" id="PF13566">
    <property type="entry name" value="DUF4130"/>
    <property type="match status" value="1"/>
</dbReference>
<feature type="domain" description="DUF4130" evidence="1">
    <location>
        <begin position="86"/>
        <end position="244"/>
    </location>
</feature>
<proteinExistence type="predicted"/>
<dbReference type="NCBIfam" id="TIGR03915">
    <property type="entry name" value="SAM_7_link_chp"/>
    <property type="match status" value="1"/>
</dbReference>
<evidence type="ECO:0000313" key="3">
    <source>
        <dbReference type="Proteomes" id="UP000094296"/>
    </source>
</evidence>
<dbReference type="RefSeq" id="WP_069643804.1">
    <property type="nucleotide sequence ID" value="NZ_MIJE01000032.1"/>
</dbReference>
<keyword evidence="3" id="KW-1185">Reference proteome</keyword>